<sequence length="130" mass="14206">MLISCNFHLSLNFYSAFSAYCAADQYSSTFTVDCSRNATPRSAFPVLTSSARFSFSSLCADLSTSNFCIADVTPSQLSRFPSTIATVLCGQSLDVINPELFLFIQTEYICDLDQISATYGFRAGSDSQFS</sequence>
<keyword evidence="2" id="KW-1185">Reference proteome</keyword>
<protein>
    <submittedName>
        <fullName evidence="1">Uncharacterized protein</fullName>
    </submittedName>
</protein>
<name>A0A0V1G395_TRIPS</name>
<dbReference type="Proteomes" id="UP000054995">
    <property type="component" value="Unassembled WGS sequence"/>
</dbReference>
<gene>
    <name evidence="1" type="ORF">T4D_12372</name>
</gene>
<reference evidence="1 2" key="1">
    <citation type="submission" date="2015-01" db="EMBL/GenBank/DDBJ databases">
        <title>Evolution of Trichinella species and genotypes.</title>
        <authorList>
            <person name="Korhonen P.K."/>
            <person name="Edoardo P."/>
            <person name="Giuseppe L.R."/>
            <person name="Gasser R.B."/>
        </authorList>
    </citation>
    <scope>NUCLEOTIDE SEQUENCE [LARGE SCALE GENOMIC DNA]</scope>
    <source>
        <strain evidence="1">ISS470</strain>
    </source>
</reference>
<dbReference type="AlphaFoldDB" id="A0A0V1G395"/>
<dbReference type="EMBL" id="JYDT01000006">
    <property type="protein sequence ID" value="KRY92613.1"/>
    <property type="molecule type" value="Genomic_DNA"/>
</dbReference>
<comment type="caution">
    <text evidence="1">The sequence shown here is derived from an EMBL/GenBank/DDBJ whole genome shotgun (WGS) entry which is preliminary data.</text>
</comment>
<evidence type="ECO:0000313" key="1">
    <source>
        <dbReference type="EMBL" id="KRY92613.1"/>
    </source>
</evidence>
<proteinExistence type="predicted"/>
<organism evidence="1 2">
    <name type="scientific">Trichinella pseudospiralis</name>
    <name type="common">Parasitic roundworm</name>
    <dbReference type="NCBI Taxonomy" id="6337"/>
    <lineage>
        <taxon>Eukaryota</taxon>
        <taxon>Metazoa</taxon>
        <taxon>Ecdysozoa</taxon>
        <taxon>Nematoda</taxon>
        <taxon>Enoplea</taxon>
        <taxon>Dorylaimia</taxon>
        <taxon>Trichinellida</taxon>
        <taxon>Trichinellidae</taxon>
        <taxon>Trichinella</taxon>
    </lineage>
</organism>
<evidence type="ECO:0000313" key="2">
    <source>
        <dbReference type="Proteomes" id="UP000054995"/>
    </source>
</evidence>
<accession>A0A0V1G395</accession>